<sequence>MLHLPGTISRIVTFKLAPGVNFVESLNEACKAHGVRSGCILTAIGSLNGAELKVPMARPELKFGYGYGPDPIRVDGPLSLVSMSGFICHADDGTIEPHLHVTLADSRGAVHAGHLALENVQVLLTVECVVGVFGGIDMRMVTDPDRGIRVVRMVPAEQ</sequence>
<dbReference type="PANTHER" id="PTHR34988">
    <property type="entry name" value="PROTEIN, PUTATIVE-RELATED"/>
    <property type="match status" value="1"/>
</dbReference>
<proteinExistence type="predicted"/>
<dbReference type="PROSITE" id="PS51742">
    <property type="entry name" value="PPC"/>
    <property type="match status" value="1"/>
</dbReference>
<accession>A0A212KEU4</accession>
<name>A0A212KEU4_9DELT</name>
<protein>
    <recommendedName>
        <fullName evidence="1">PPC domain-containing protein</fullName>
    </recommendedName>
</protein>
<dbReference type="CDD" id="cd11378">
    <property type="entry name" value="DUF296"/>
    <property type="match status" value="1"/>
</dbReference>
<evidence type="ECO:0000259" key="1">
    <source>
        <dbReference type="PROSITE" id="PS51742"/>
    </source>
</evidence>
<organism evidence="2">
    <name type="scientific">uncultured delta proteobacterium</name>
    <dbReference type="NCBI Taxonomy" id="34034"/>
    <lineage>
        <taxon>Bacteria</taxon>
        <taxon>Deltaproteobacteria</taxon>
        <taxon>environmental samples</taxon>
    </lineage>
</organism>
<dbReference type="InterPro" id="IPR005175">
    <property type="entry name" value="PPC_dom"/>
</dbReference>
<dbReference type="SUPFAM" id="SSF117856">
    <property type="entry name" value="AF0104/ALDC/Ptd012-like"/>
    <property type="match status" value="1"/>
</dbReference>
<dbReference type="Pfam" id="PF03479">
    <property type="entry name" value="PCC"/>
    <property type="match status" value="1"/>
</dbReference>
<dbReference type="PANTHER" id="PTHR34988:SF1">
    <property type="entry name" value="DNA-BINDING PROTEIN"/>
    <property type="match status" value="1"/>
</dbReference>
<gene>
    <name evidence="2" type="ORF">KL86DPRO_60046</name>
</gene>
<feature type="domain" description="PPC" evidence="1">
    <location>
        <begin position="6"/>
        <end position="154"/>
    </location>
</feature>
<evidence type="ECO:0000313" key="2">
    <source>
        <dbReference type="EMBL" id="SBW10138.1"/>
    </source>
</evidence>
<dbReference type="EMBL" id="FLUQ01000006">
    <property type="protein sequence ID" value="SBW10138.1"/>
    <property type="molecule type" value="Genomic_DNA"/>
</dbReference>
<dbReference type="AlphaFoldDB" id="A0A212KEU4"/>
<reference evidence="2" key="1">
    <citation type="submission" date="2016-04" db="EMBL/GenBank/DDBJ databases">
        <authorList>
            <person name="Evans L.H."/>
            <person name="Alamgir A."/>
            <person name="Owens N."/>
            <person name="Weber N.D."/>
            <person name="Virtaneva K."/>
            <person name="Barbian K."/>
            <person name="Babar A."/>
            <person name="Rosenke K."/>
        </authorList>
    </citation>
    <scope>NUCLEOTIDE SEQUENCE</scope>
    <source>
        <strain evidence="2">86</strain>
    </source>
</reference>
<dbReference type="Gene3D" id="3.30.1330.80">
    <property type="entry name" value="Hypothetical protein, similar to alpha- acetolactate decarboxylase, domain 2"/>
    <property type="match status" value="1"/>
</dbReference>